<gene>
    <name evidence="12" type="ORF">CANTEDRAFT_92168</name>
</gene>
<evidence type="ECO:0000259" key="11">
    <source>
        <dbReference type="Pfam" id="PF04065"/>
    </source>
</evidence>
<evidence type="ECO:0000256" key="1">
    <source>
        <dbReference type="ARBA" id="ARBA00004123"/>
    </source>
</evidence>
<protein>
    <submittedName>
        <fullName evidence="12">Not3-domain-containing protein</fullName>
    </submittedName>
</protein>
<dbReference type="OrthoDB" id="293823at2759"/>
<dbReference type="eggNOG" id="KOG2150">
    <property type="taxonomic scope" value="Eukaryota"/>
</dbReference>
<evidence type="ECO:0000256" key="3">
    <source>
        <dbReference type="ARBA" id="ARBA00007682"/>
    </source>
</evidence>
<evidence type="ECO:0000256" key="4">
    <source>
        <dbReference type="ARBA" id="ARBA00022490"/>
    </source>
</evidence>
<feature type="compositionally biased region" description="Polar residues" evidence="10">
    <location>
        <begin position="267"/>
        <end position="326"/>
    </location>
</feature>
<dbReference type="GO" id="GO:0030015">
    <property type="term" value="C:CCR4-NOT core complex"/>
    <property type="evidence" value="ECO:0007669"/>
    <property type="project" value="InterPro"/>
</dbReference>
<feature type="domain" description="CCR4-Not complex component Not N-terminal" evidence="11">
    <location>
        <begin position="3"/>
        <end position="239"/>
    </location>
</feature>
<dbReference type="GO" id="GO:0005634">
    <property type="term" value="C:nucleus"/>
    <property type="evidence" value="ECO:0007669"/>
    <property type="project" value="UniProtKB-SubCell"/>
</dbReference>
<comment type="subcellular location">
    <subcellularLocation>
        <location evidence="2">Cytoplasm</location>
    </subcellularLocation>
    <subcellularLocation>
        <location evidence="1">Nucleus</location>
    </subcellularLocation>
</comment>
<dbReference type="GO" id="GO:0006355">
    <property type="term" value="P:regulation of DNA-templated transcription"/>
    <property type="evidence" value="ECO:0007669"/>
    <property type="project" value="InterPro"/>
</dbReference>
<feature type="region of interest" description="Disordered" evidence="10">
    <location>
        <begin position="267"/>
        <end position="341"/>
    </location>
</feature>
<evidence type="ECO:0000256" key="7">
    <source>
        <dbReference type="ARBA" id="ARBA00023163"/>
    </source>
</evidence>
<keyword evidence="4" id="KW-0963">Cytoplasm</keyword>
<dbReference type="STRING" id="590646.G3AYE1"/>
<dbReference type="GO" id="GO:0005737">
    <property type="term" value="C:cytoplasm"/>
    <property type="evidence" value="ECO:0007669"/>
    <property type="project" value="UniProtKB-SubCell"/>
</dbReference>
<keyword evidence="7" id="KW-0804">Transcription</keyword>
<dbReference type="HOGENOM" id="CLU_020483_0_0_1"/>
<dbReference type="Proteomes" id="UP000000707">
    <property type="component" value="Unassembled WGS sequence"/>
</dbReference>
<evidence type="ECO:0000256" key="9">
    <source>
        <dbReference type="SAM" id="Coils"/>
    </source>
</evidence>
<evidence type="ECO:0000313" key="13">
    <source>
        <dbReference type="Proteomes" id="UP000000707"/>
    </source>
</evidence>
<feature type="region of interest" description="Disordered" evidence="10">
    <location>
        <begin position="370"/>
        <end position="401"/>
    </location>
</feature>
<evidence type="ECO:0000256" key="5">
    <source>
        <dbReference type="ARBA" id="ARBA00022491"/>
    </source>
</evidence>
<keyword evidence="6" id="KW-0805">Transcription regulation</keyword>
<dbReference type="AlphaFoldDB" id="G3AYE1"/>
<feature type="coiled-coil region" evidence="9">
    <location>
        <begin position="40"/>
        <end position="106"/>
    </location>
</feature>
<dbReference type="InterPro" id="IPR040168">
    <property type="entry name" value="Not2/3/5"/>
</dbReference>
<evidence type="ECO:0000313" key="12">
    <source>
        <dbReference type="EMBL" id="EGV65831.1"/>
    </source>
</evidence>
<proteinExistence type="inferred from homology"/>
<comment type="similarity">
    <text evidence="3">Belongs to the CNOT2/3/5 family.</text>
</comment>
<evidence type="ECO:0000256" key="6">
    <source>
        <dbReference type="ARBA" id="ARBA00023015"/>
    </source>
</evidence>
<keyword evidence="13" id="KW-1185">Reference proteome</keyword>
<dbReference type="PANTHER" id="PTHR23326">
    <property type="entry name" value="CCR4 NOT-RELATED"/>
    <property type="match status" value="1"/>
</dbReference>
<feature type="coiled-coil region" evidence="9">
    <location>
        <begin position="136"/>
        <end position="163"/>
    </location>
</feature>
<evidence type="ECO:0000256" key="8">
    <source>
        <dbReference type="ARBA" id="ARBA00023242"/>
    </source>
</evidence>
<accession>G3AYE1</accession>
<keyword evidence="5" id="KW-0678">Repressor</keyword>
<keyword evidence="8" id="KW-0539">Nucleus</keyword>
<reference evidence="12 13" key="1">
    <citation type="journal article" date="2011" name="Proc. Natl. Acad. Sci. U.S.A.">
        <title>Comparative genomics of xylose-fermenting fungi for enhanced biofuel production.</title>
        <authorList>
            <person name="Wohlbach D.J."/>
            <person name="Kuo A."/>
            <person name="Sato T.K."/>
            <person name="Potts K.M."/>
            <person name="Salamov A.A."/>
            <person name="LaButti K.M."/>
            <person name="Sun H."/>
            <person name="Clum A."/>
            <person name="Pangilinan J.L."/>
            <person name="Lindquist E.A."/>
            <person name="Lucas S."/>
            <person name="Lapidus A."/>
            <person name="Jin M."/>
            <person name="Gunawan C."/>
            <person name="Balan V."/>
            <person name="Dale B.E."/>
            <person name="Jeffries T.W."/>
            <person name="Zinkel R."/>
            <person name="Barry K.W."/>
            <person name="Grigoriev I.V."/>
            <person name="Gasch A.P."/>
        </authorList>
    </citation>
    <scope>NUCLEOTIDE SEQUENCE [LARGE SCALE GENOMIC DNA]</scope>
    <source>
        <strain evidence="13">ATCC 10573 / BCRC 21748 / CBS 615 / JCM 9827 / NBRC 10315 / NRRL Y-1498 / VKM Y-70</strain>
    </source>
</reference>
<organism evidence="13">
    <name type="scientific">Candida tenuis (strain ATCC 10573 / BCRC 21748 / CBS 615 / JCM 9827 / NBRC 10315 / NRRL Y-1498 / VKM Y-70)</name>
    <name type="common">Yeast</name>
    <name type="synonym">Yamadazyma tenuis</name>
    <dbReference type="NCBI Taxonomy" id="590646"/>
    <lineage>
        <taxon>Eukaryota</taxon>
        <taxon>Fungi</taxon>
        <taxon>Dikarya</taxon>
        <taxon>Ascomycota</taxon>
        <taxon>Saccharomycotina</taxon>
        <taxon>Pichiomycetes</taxon>
        <taxon>Debaryomycetaceae</taxon>
        <taxon>Yamadazyma</taxon>
    </lineage>
</organism>
<name>G3AYE1_CANTC</name>
<dbReference type="EMBL" id="GL996512">
    <property type="protein sequence ID" value="EGV65831.1"/>
    <property type="molecule type" value="Genomic_DNA"/>
</dbReference>
<sequence length="697" mass="78853">MSSRKLQKEIENTFKKINEGLESFNYHYERHQDLNGQVLDRNLESQKEKLETDLKREIKKLQKNRELIKNWQSNDSVEVVVTRNKLQEYRRFVEEAMEKYKEVEKSSKMKSFSNQSIMLATLEDSQHLTKEAIEVIGFLEDSIEEINQQIETLEADYEKISSRKTKKNSSVESEKQEIETSLSRNRFHLESFEKIIDFVKQRQIDPELVVKIQDDINFYLESNQEPDFIDDEALYDEIIQQAESKYTYVPKQDENTLQDIIENYNNESNGQAASGTTQNSNANAPAATIPTSKKQPQIASKSKSPTPITPTKKSVEATTPIKNRGSTPDIDIVQKLKPAATPSKVSGEVAWSSVARVNAAVAGISAAPSSVESERASLVNNGSNNSSKKTTNDSSVSLESGITDDTSVHNLEFNGSLNKSEITNELLNTQSEDPIFPYVKVLVNSGLSSSELKVCSDYNLTKVPPGIQSLILSFTSTRNIKSSDEHSDYNEQGKLLHSSPDSDQLFLPIRKPYIPIGVQNSYYQHTSPFTHTQFVKPPLHLLTYQNTWDKIRATGSYDLFVSDILGLIENQKNAVLAGQASMNMAVVNELMMAFFYGFFYGLTPLENLLAESKLFQLGWKPYTIKAVNQLLLQTPGSLNSDKYYYWVRNMKSTTGTQEQIEFGDYQIFDLSSWEIHLKLGFRLDNSLAESNPMPVLA</sequence>
<feature type="compositionally biased region" description="Low complexity" evidence="10">
    <location>
        <begin position="377"/>
        <end position="397"/>
    </location>
</feature>
<evidence type="ECO:0000256" key="2">
    <source>
        <dbReference type="ARBA" id="ARBA00004496"/>
    </source>
</evidence>
<dbReference type="InterPro" id="IPR007207">
    <property type="entry name" value="Not_N"/>
</dbReference>
<dbReference type="Pfam" id="PF04065">
    <property type="entry name" value="Not3"/>
    <property type="match status" value="1"/>
</dbReference>
<keyword evidence="9" id="KW-0175">Coiled coil</keyword>
<evidence type="ECO:0000256" key="10">
    <source>
        <dbReference type="SAM" id="MobiDB-lite"/>
    </source>
</evidence>